<evidence type="ECO:0000256" key="2">
    <source>
        <dbReference type="ARBA" id="ARBA00022490"/>
    </source>
</evidence>
<dbReference type="Proteomes" id="UP000325212">
    <property type="component" value="Unassembled WGS sequence"/>
</dbReference>
<comment type="similarity">
    <text evidence="6">Belongs to the bacillales FliT family.</text>
</comment>
<evidence type="ECO:0000256" key="6">
    <source>
        <dbReference type="ARBA" id="ARBA00093785"/>
    </source>
</evidence>
<evidence type="ECO:0000256" key="7">
    <source>
        <dbReference type="ARBA" id="ARBA00093797"/>
    </source>
</evidence>
<evidence type="ECO:0000256" key="1">
    <source>
        <dbReference type="ARBA" id="ARBA00004514"/>
    </source>
</evidence>
<reference evidence="8 9" key="1">
    <citation type="submission" date="2019-06" db="EMBL/GenBank/DDBJ databases">
        <title>Draft genome sequence of Clostridium diolis DSM 15410.</title>
        <authorList>
            <person name="Kobayashi H."/>
            <person name="Tanizawa Y."/>
            <person name="Tohno M."/>
        </authorList>
    </citation>
    <scope>NUCLEOTIDE SEQUENCE [LARGE SCALE GENOMIC DNA]</scope>
    <source>
        <strain evidence="8 9">DSM 15410</strain>
    </source>
</reference>
<dbReference type="AlphaFoldDB" id="A0AAV3VUH6"/>
<evidence type="ECO:0000256" key="4">
    <source>
        <dbReference type="ARBA" id="ARBA00023186"/>
    </source>
</evidence>
<evidence type="ECO:0000313" key="9">
    <source>
        <dbReference type="Proteomes" id="UP000325212"/>
    </source>
</evidence>
<keyword evidence="2" id="KW-0963">Cytoplasm</keyword>
<comment type="caution">
    <text evidence="8">The sequence shown here is derived from an EMBL/GenBank/DDBJ whole genome shotgun (WGS) entry which is preliminary data.</text>
</comment>
<name>A0AAV3VUH6_9CLOT</name>
<evidence type="ECO:0000256" key="5">
    <source>
        <dbReference type="ARBA" id="ARBA00093765"/>
    </source>
</evidence>
<sequence>MNLYEYLEEYKTLTLEMIDKIRKDGNLDVLVNKREEILKAINELGFDKEDIKRIGNLLNLLELEEELELLIKKEKVEVKKKIESLKKTRQANANYNKIEYRARVFNKTI</sequence>
<dbReference type="EMBL" id="BJLA01000001">
    <property type="protein sequence ID" value="GEA29295.1"/>
    <property type="molecule type" value="Genomic_DNA"/>
</dbReference>
<keyword evidence="4" id="KW-0143">Chaperone</keyword>
<evidence type="ECO:0000256" key="3">
    <source>
        <dbReference type="ARBA" id="ARBA00022795"/>
    </source>
</evidence>
<gene>
    <name evidence="8" type="ORF">CDIOL_02180</name>
</gene>
<accession>A0AAV3VUH6</accession>
<keyword evidence="3" id="KW-1005">Bacterial flagellum biogenesis</keyword>
<organism evidence="8 9">
    <name type="scientific">Clostridium diolis</name>
    <dbReference type="NCBI Taxonomy" id="223919"/>
    <lineage>
        <taxon>Bacteria</taxon>
        <taxon>Bacillati</taxon>
        <taxon>Bacillota</taxon>
        <taxon>Clostridia</taxon>
        <taxon>Eubacteriales</taxon>
        <taxon>Clostridiaceae</taxon>
        <taxon>Clostridium</taxon>
    </lineage>
</organism>
<dbReference type="Pfam" id="PF05400">
    <property type="entry name" value="FliT"/>
    <property type="match status" value="1"/>
</dbReference>
<proteinExistence type="inferred from homology"/>
<dbReference type="InterPro" id="IPR008622">
    <property type="entry name" value="FliT"/>
</dbReference>
<comment type="subcellular location">
    <subcellularLocation>
        <location evidence="1">Cytoplasm</location>
        <location evidence="1">Cytosol</location>
    </subcellularLocation>
</comment>
<comment type="function">
    <text evidence="5">May act as an export chaperone for the filament capping protein FliD.</text>
</comment>
<protein>
    <recommendedName>
        <fullName evidence="7">Flagellar protein FliT</fullName>
    </recommendedName>
</protein>
<keyword evidence="9" id="KW-1185">Reference proteome</keyword>
<dbReference type="RefSeq" id="WP_051144788.1">
    <property type="nucleotide sequence ID" value="NZ_BJLA01000001.1"/>
</dbReference>
<evidence type="ECO:0000313" key="8">
    <source>
        <dbReference type="EMBL" id="GEA29295.1"/>
    </source>
</evidence>